<evidence type="ECO:0000313" key="4">
    <source>
        <dbReference type="EMBL" id="HAC6696711.1"/>
    </source>
</evidence>
<feature type="non-terminal residue" evidence="4">
    <location>
        <position position="157"/>
    </location>
</feature>
<keyword evidence="4" id="KW-0456">Lyase</keyword>
<evidence type="ECO:0000256" key="2">
    <source>
        <dbReference type="ARBA" id="ARBA00022748"/>
    </source>
</evidence>
<name>A0A702BV83_SALBN</name>
<dbReference type="GO" id="GO:0017004">
    <property type="term" value="P:cytochrome complex assembly"/>
    <property type="evidence" value="ECO:0007669"/>
    <property type="project" value="UniProtKB-KW"/>
</dbReference>
<gene>
    <name evidence="4" type="ORF">G0D16_21250</name>
</gene>
<comment type="caution">
    <text evidence="4">The sequence shown here is derived from an EMBL/GenBank/DDBJ whole genome shotgun (WGS) entry which is preliminary data.</text>
</comment>
<dbReference type="GO" id="GO:0015232">
    <property type="term" value="F:heme transmembrane transporter activity"/>
    <property type="evidence" value="ECO:0007669"/>
    <property type="project" value="InterPro"/>
</dbReference>
<feature type="transmembrane region" description="Helical" evidence="3">
    <location>
        <begin position="96"/>
        <end position="114"/>
    </location>
</feature>
<dbReference type="EMBL" id="DAAMHO010000053">
    <property type="protein sequence ID" value="HAC6696711.1"/>
    <property type="molecule type" value="Genomic_DNA"/>
</dbReference>
<reference evidence="4" key="2">
    <citation type="submission" date="2018-09" db="EMBL/GenBank/DDBJ databases">
        <authorList>
            <consortium name="NCBI Pathogen Detection Project"/>
        </authorList>
    </citation>
    <scope>NUCLEOTIDE SEQUENCE</scope>
    <source>
        <strain evidence="4">2702-77</strain>
    </source>
</reference>
<keyword evidence="3" id="KW-0472">Membrane</keyword>
<feature type="transmembrane region" description="Helical" evidence="3">
    <location>
        <begin position="121"/>
        <end position="142"/>
    </location>
</feature>
<dbReference type="PRINTS" id="PR01410">
    <property type="entry name" value="CCBIOGENESIS"/>
</dbReference>
<dbReference type="PANTHER" id="PTHR43653:SF1">
    <property type="entry name" value="CYTOCHROME C-TYPE BIOGENESIS PROTEIN CCMF"/>
    <property type="match status" value="1"/>
</dbReference>
<accession>A0A702BV83</accession>
<dbReference type="InterPro" id="IPR003568">
    <property type="entry name" value="Cyt_c_biogenesis_CcmF"/>
</dbReference>
<proteinExistence type="inferred from homology"/>
<protein>
    <submittedName>
        <fullName evidence="4">Heme lyase NrfEFG subunit NrfE</fullName>
    </submittedName>
</protein>
<feature type="transmembrane region" description="Helical" evidence="3">
    <location>
        <begin position="6"/>
        <end position="29"/>
    </location>
</feature>
<dbReference type="InterPro" id="IPR003567">
    <property type="entry name" value="Cyt_c_biogenesis"/>
</dbReference>
<evidence type="ECO:0000256" key="1">
    <source>
        <dbReference type="ARBA" id="ARBA00009186"/>
    </source>
</evidence>
<dbReference type="PRINTS" id="PR01411">
    <property type="entry name" value="CCMFBIOGNSIS"/>
</dbReference>
<dbReference type="GO" id="GO:0016020">
    <property type="term" value="C:membrane"/>
    <property type="evidence" value="ECO:0007669"/>
    <property type="project" value="InterPro"/>
</dbReference>
<reference evidence="4" key="1">
    <citation type="journal article" date="2018" name="Genome Biol.">
        <title>SKESA: strategic k-mer extension for scrupulous assemblies.</title>
        <authorList>
            <person name="Souvorov A."/>
            <person name="Agarwala R."/>
            <person name="Lipman D.J."/>
        </authorList>
    </citation>
    <scope>NUCLEOTIDE SEQUENCE</scope>
    <source>
        <strain evidence="4">2702-77</strain>
    </source>
</reference>
<evidence type="ECO:0000256" key="3">
    <source>
        <dbReference type="SAM" id="Phobius"/>
    </source>
</evidence>
<dbReference type="GO" id="GO:0016829">
    <property type="term" value="F:lyase activity"/>
    <property type="evidence" value="ECO:0007669"/>
    <property type="project" value="UniProtKB-KW"/>
</dbReference>
<keyword evidence="3" id="KW-1133">Transmembrane helix</keyword>
<sequence>MMPEAGNGLLCLALGVALLLSVYPLWGVARGDARMMASARLFSWLLFLCVAGAFAVLVHAFVVNDFTVLYVASNSNTQLPVWYRVAATWGAHEGSLLLWVLLMSGWTFAVAVFSRSMPPDIVARVLAVMGMVSAGFLLFILFTSSPFARTLPDFPVE</sequence>
<comment type="similarity">
    <text evidence="1">Belongs to the CcmF/CycK/Ccl1/NrfE/CcsA family.</text>
</comment>
<keyword evidence="3" id="KW-0812">Transmembrane</keyword>
<feature type="transmembrane region" description="Helical" evidence="3">
    <location>
        <begin position="41"/>
        <end position="62"/>
    </location>
</feature>
<dbReference type="PANTHER" id="PTHR43653">
    <property type="entry name" value="CYTOCHROME C ASSEMBLY PROTEIN-RELATED"/>
    <property type="match status" value="1"/>
</dbReference>
<dbReference type="AlphaFoldDB" id="A0A702BV83"/>
<keyword evidence="2" id="KW-0201">Cytochrome c-type biogenesis</keyword>
<organism evidence="4">
    <name type="scientific">Salmonella bongori serovar 44:r:-</name>
    <dbReference type="NCBI Taxonomy" id="1967585"/>
    <lineage>
        <taxon>Bacteria</taxon>
        <taxon>Pseudomonadati</taxon>
        <taxon>Pseudomonadota</taxon>
        <taxon>Gammaproteobacteria</taxon>
        <taxon>Enterobacterales</taxon>
        <taxon>Enterobacteriaceae</taxon>
        <taxon>Salmonella</taxon>
    </lineage>
</organism>